<evidence type="ECO:0000259" key="3">
    <source>
        <dbReference type="PROSITE" id="PS50977"/>
    </source>
</evidence>
<evidence type="ECO:0000313" key="4">
    <source>
        <dbReference type="EMBL" id="TWE17887.1"/>
    </source>
</evidence>
<evidence type="ECO:0000313" key="5">
    <source>
        <dbReference type="Proteomes" id="UP000318416"/>
    </source>
</evidence>
<sequence>MSAEERRESVLRAAVVEFARGGYHGTSTEAIARRVGVSQPYLFRLFPGKQALFAAAADRCFDRTVQVFTEAAEGLRGEEALDAMARAYSELVADRDVLLMQMQVYVAAASGEDAELAGRVRRRWAELWSVVRGTTGATDEEMSRFFGSGMLINTLLAIGVPAEDESWAGLRFDA</sequence>
<feature type="DNA-binding region" description="H-T-H motif" evidence="2">
    <location>
        <begin position="27"/>
        <end position="46"/>
    </location>
</feature>
<dbReference type="InterPro" id="IPR050109">
    <property type="entry name" value="HTH-type_TetR-like_transc_reg"/>
</dbReference>
<dbReference type="InterPro" id="IPR001647">
    <property type="entry name" value="HTH_TetR"/>
</dbReference>
<dbReference type="PROSITE" id="PS50977">
    <property type="entry name" value="HTH_TETR_2"/>
    <property type="match status" value="1"/>
</dbReference>
<gene>
    <name evidence="4" type="ORF">FB465_2926</name>
</gene>
<dbReference type="PANTHER" id="PTHR30055:SF146">
    <property type="entry name" value="HTH-TYPE TRANSCRIPTIONAL DUAL REGULATOR CECR"/>
    <property type="match status" value="1"/>
</dbReference>
<protein>
    <submittedName>
        <fullName evidence="4">TetR family transcriptional regulator</fullName>
    </submittedName>
</protein>
<evidence type="ECO:0000256" key="2">
    <source>
        <dbReference type="PROSITE-ProRule" id="PRU00335"/>
    </source>
</evidence>
<name>A0A561EQJ8_9ACTN</name>
<organism evidence="4 5">
    <name type="scientific">Kitasatospora atroaurantiaca</name>
    <dbReference type="NCBI Taxonomy" id="285545"/>
    <lineage>
        <taxon>Bacteria</taxon>
        <taxon>Bacillati</taxon>
        <taxon>Actinomycetota</taxon>
        <taxon>Actinomycetes</taxon>
        <taxon>Kitasatosporales</taxon>
        <taxon>Streptomycetaceae</taxon>
        <taxon>Kitasatospora</taxon>
    </lineage>
</organism>
<dbReference type="SUPFAM" id="SSF46689">
    <property type="entry name" value="Homeodomain-like"/>
    <property type="match status" value="1"/>
</dbReference>
<comment type="caution">
    <text evidence="4">The sequence shown here is derived from an EMBL/GenBank/DDBJ whole genome shotgun (WGS) entry which is preliminary data.</text>
</comment>
<proteinExistence type="predicted"/>
<reference evidence="4 5" key="1">
    <citation type="submission" date="2019-06" db="EMBL/GenBank/DDBJ databases">
        <title>Sequencing the genomes of 1000 actinobacteria strains.</title>
        <authorList>
            <person name="Klenk H.-P."/>
        </authorList>
    </citation>
    <scope>NUCLEOTIDE SEQUENCE [LARGE SCALE GENOMIC DNA]</scope>
    <source>
        <strain evidence="4 5">DSM 41649</strain>
    </source>
</reference>
<dbReference type="InterPro" id="IPR009057">
    <property type="entry name" value="Homeodomain-like_sf"/>
</dbReference>
<dbReference type="PANTHER" id="PTHR30055">
    <property type="entry name" value="HTH-TYPE TRANSCRIPTIONAL REGULATOR RUTR"/>
    <property type="match status" value="1"/>
</dbReference>
<keyword evidence="1 2" id="KW-0238">DNA-binding</keyword>
<evidence type="ECO:0000256" key="1">
    <source>
        <dbReference type="ARBA" id="ARBA00023125"/>
    </source>
</evidence>
<dbReference type="Gene3D" id="1.10.357.10">
    <property type="entry name" value="Tetracycline Repressor, domain 2"/>
    <property type="match status" value="1"/>
</dbReference>
<dbReference type="GO" id="GO:0003700">
    <property type="term" value="F:DNA-binding transcription factor activity"/>
    <property type="evidence" value="ECO:0007669"/>
    <property type="project" value="TreeGrafter"/>
</dbReference>
<dbReference type="PRINTS" id="PR00455">
    <property type="entry name" value="HTHTETR"/>
</dbReference>
<feature type="domain" description="HTH tetR-type" evidence="3">
    <location>
        <begin position="4"/>
        <end position="64"/>
    </location>
</feature>
<dbReference type="GO" id="GO:0000976">
    <property type="term" value="F:transcription cis-regulatory region binding"/>
    <property type="evidence" value="ECO:0007669"/>
    <property type="project" value="TreeGrafter"/>
</dbReference>
<dbReference type="AlphaFoldDB" id="A0A561EQJ8"/>
<dbReference type="Proteomes" id="UP000318416">
    <property type="component" value="Unassembled WGS sequence"/>
</dbReference>
<dbReference type="OrthoDB" id="3691941at2"/>
<dbReference type="Pfam" id="PF00440">
    <property type="entry name" value="TetR_N"/>
    <property type="match status" value="1"/>
</dbReference>
<accession>A0A561EQJ8</accession>
<dbReference type="EMBL" id="VIVR01000001">
    <property type="protein sequence ID" value="TWE17887.1"/>
    <property type="molecule type" value="Genomic_DNA"/>
</dbReference>
<keyword evidence="5" id="KW-1185">Reference proteome</keyword>